<evidence type="ECO:0000313" key="3">
    <source>
        <dbReference type="EMBL" id="KST64363.1"/>
    </source>
</evidence>
<dbReference type="EMBL" id="LMTZ01000124">
    <property type="protein sequence ID" value="KST64310.1"/>
    <property type="molecule type" value="Genomic_DNA"/>
</dbReference>
<name>A0A0V7ZIQ4_9CYAN</name>
<keyword evidence="1" id="KW-1133">Transmembrane helix</keyword>
<evidence type="ECO:0000256" key="1">
    <source>
        <dbReference type="SAM" id="Phobius"/>
    </source>
</evidence>
<feature type="transmembrane region" description="Helical" evidence="1">
    <location>
        <begin position="19"/>
        <end position="42"/>
    </location>
</feature>
<proteinExistence type="predicted"/>
<evidence type="ECO:0000313" key="4">
    <source>
        <dbReference type="Proteomes" id="UP000053372"/>
    </source>
</evidence>
<dbReference type="EMBL" id="LMTZ01000123">
    <property type="protein sequence ID" value="KST64363.1"/>
    <property type="molecule type" value="Genomic_DNA"/>
</dbReference>
<dbReference type="Pfam" id="PF07963">
    <property type="entry name" value="N_methyl"/>
    <property type="match status" value="1"/>
</dbReference>
<dbReference type="NCBIfam" id="NF038303">
    <property type="entry name" value="EPS_HpsB"/>
    <property type="match status" value="1"/>
</dbReference>
<dbReference type="OrthoDB" id="468208at2"/>
<sequence>MIQIQQRVNPQTDDTGFTIIESLIAIIVVAILLTAIAPVIVISTASRVNSRRVELATQAAKTYIDGVTSGSIESPPITKKDNNLIAEVKAPSGSLNCRKDNDYCSAPTDKTYQLYCIDGSGDGKCTKDESGDILVQAFAYNPNTDEANRGYRLGIRVYRADAFKDSKSLEKSDQKKKATQSAFSGGFGNLKAPLLEMTTDIASRNTTFADFCSRLEDSKNTYSKCK</sequence>
<dbReference type="RefSeq" id="WP_027842211.1">
    <property type="nucleotide sequence ID" value="NZ_LMTZ01000123.1"/>
</dbReference>
<dbReference type="InterPro" id="IPR012902">
    <property type="entry name" value="N_methyl_site"/>
</dbReference>
<protein>
    <recommendedName>
        <fullName evidence="5">Prepilin-type N-terminal cleavage/methylation domain-containing protein</fullName>
    </recommendedName>
</protein>
<keyword evidence="1" id="KW-0812">Transmembrane</keyword>
<reference evidence="3 4" key="1">
    <citation type="journal article" date="2015" name="Genome Announc.">
        <title>Draft Genome of the Euendolithic (true boring) Cyanobacterium Mastigocoleus testarum strain BC008.</title>
        <authorList>
            <person name="Guida B.S."/>
            <person name="Garcia-Pichel F."/>
        </authorList>
    </citation>
    <scope>NUCLEOTIDE SEQUENCE [LARGE SCALE GENOMIC DNA]</scope>
    <source>
        <strain evidence="3 4">BC008</strain>
    </source>
</reference>
<evidence type="ECO:0000313" key="2">
    <source>
        <dbReference type="EMBL" id="KST64310.1"/>
    </source>
</evidence>
<dbReference type="AlphaFoldDB" id="A0A0V7ZIQ4"/>
<keyword evidence="1" id="KW-0472">Membrane</keyword>
<keyword evidence="4" id="KW-1185">Reference proteome</keyword>
<dbReference type="Proteomes" id="UP000053372">
    <property type="component" value="Unassembled WGS sequence"/>
</dbReference>
<gene>
    <name evidence="2" type="ORF">BC008_16880</name>
    <name evidence="3" type="ORF">BC008_17165</name>
</gene>
<dbReference type="NCBIfam" id="TIGR02532">
    <property type="entry name" value="IV_pilin_GFxxxE"/>
    <property type="match status" value="1"/>
</dbReference>
<organism evidence="3 4">
    <name type="scientific">Mastigocoleus testarum BC008</name>
    <dbReference type="NCBI Taxonomy" id="371196"/>
    <lineage>
        <taxon>Bacteria</taxon>
        <taxon>Bacillati</taxon>
        <taxon>Cyanobacteriota</taxon>
        <taxon>Cyanophyceae</taxon>
        <taxon>Nostocales</taxon>
        <taxon>Hapalosiphonaceae</taxon>
        <taxon>Mastigocoleus</taxon>
    </lineage>
</organism>
<comment type="caution">
    <text evidence="3">The sequence shown here is derived from an EMBL/GenBank/DDBJ whole genome shotgun (WGS) entry which is preliminary data.</text>
</comment>
<evidence type="ECO:0008006" key="5">
    <source>
        <dbReference type="Google" id="ProtNLM"/>
    </source>
</evidence>
<accession>A0A0V7ZIQ4</accession>